<reference evidence="1" key="1">
    <citation type="journal article" date="2012" name="Nat. Biotechnol.">
        <title>Draft genome sequence of pigeonpea (Cajanus cajan), an orphan legume crop of resource-poor farmers.</title>
        <authorList>
            <person name="Varshney R.K."/>
            <person name="Chen W."/>
            <person name="Li Y."/>
            <person name="Bharti A.K."/>
            <person name="Saxena R.K."/>
            <person name="Schlueter J.A."/>
            <person name="Donoghue M.T."/>
            <person name="Azam S."/>
            <person name="Fan G."/>
            <person name="Whaley A.M."/>
            <person name="Farmer A.D."/>
            <person name="Sheridan J."/>
            <person name="Iwata A."/>
            <person name="Tuteja R."/>
            <person name="Penmetsa R.V."/>
            <person name="Wu W."/>
            <person name="Upadhyaya H.D."/>
            <person name="Yang S.P."/>
            <person name="Shah T."/>
            <person name="Saxena K.B."/>
            <person name="Michael T."/>
            <person name="McCombie W.R."/>
            <person name="Yang B."/>
            <person name="Zhang G."/>
            <person name="Yang H."/>
            <person name="Wang J."/>
            <person name="Spillane C."/>
            <person name="Cook D.R."/>
            <person name="May G.D."/>
            <person name="Xu X."/>
            <person name="Jackson S.A."/>
        </authorList>
    </citation>
    <scope>NUCLEOTIDE SEQUENCE [LARGE SCALE GENOMIC DNA]</scope>
</reference>
<dbReference type="Gramene" id="C.cajan_36414.t">
    <property type="protein sequence ID" value="C.cajan_36414.t.cds1"/>
    <property type="gene ID" value="C.cajan_36414"/>
</dbReference>
<dbReference type="CDD" id="cd09272">
    <property type="entry name" value="RNase_HI_RT_Ty1"/>
    <property type="match status" value="1"/>
</dbReference>
<sequence length="193" mass="22168">MTATRVLRYLKGNPSQGLFYLAQSPLQLKAFSDSDWGSCLTSRRSISSYCIFLGDSLISWKCNKQSTISRSSSEAKYRALTNTICEIQWLTYLLHDFVIPFTSPTLLYCDNQSAKYIATNPVFDERNKNIKLDCHIVREKLQEKLFHLLPICSTEQLADILTKLLEPISFNYLLSKLGILNIYSPACEGYWRK</sequence>
<proteinExistence type="predicted"/>
<dbReference type="EMBL" id="KQ483967">
    <property type="protein sequence ID" value="KYP38778.1"/>
    <property type="molecule type" value="Genomic_DNA"/>
</dbReference>
<evidence type="ECO:0000313" key="1">
    <source>
        <dbReference type="EMBL" id="KYP38778.1"/>
    </source>
</evidence>
<dbReference type="Proteomes" id="UP000075243">
    <property type="component" value="Unassembled WGS sequence"/>
</dbReference>
<protein>
    <submittedName>
        <fullName evidence="1">Copia protein</fullName>
    </submittedName>
</protein>
<dbReference type="AlphaFoldDB" id="A0A151R824"/>
<accession>A0A151R824</accession>
<gene>
    <name evidence="1" type="ORF">KK1_039946</name>
</gene>
<dbReference type="PANTHER" id="PTHR11439:SF498">
    <property type="entry name" value="DNAK FAMILY PROTEIN"/>
    <property type="match status" value="1"/>
</dbReference>
<dbReference type="PANTHER" id="PTHR11439">
    <property type="entry name" value="GAG-POL-RELATED RETROTRANSPOSON"/>
    <property type="match status" value="1"/>
</dbReference>
<evidence type="ECO:0000313" key="2">
    <source>
        <dbReference type="Proteomes" id="UP000075243"/>
    </source>
</evidence>
<organism evidence="1 2">
    <name type="scientific">Cajanus cajan</name>
    <name type="common">Pigeon pea</name>
    <name type="synonym">Cajanus indicus</name>
    <dbReference type="NCBI Taxonomy" id="3821"/>
    <lineage>
        <taxon>Eukaryota</taxon>
        <taxon>Viridiplantae</taxon>
        <taxon>Streptophyta</taxon>
        <taxon>Embryophyta</taxon>
        <taxon>Tracheophyta</taxon>
        <taxon>Spermatophyta</taxon>
        <taxon>Magnoliopsida</taxon>
        <taxon>eudicotyledons</taxon>
        <taxon>Gunneridae</taxon>
        <taxon>Pentapetalae</taxon>
        <taxon>rosids</taxon>
        <taxon>fabids</taxon>
        <taxon>Fabales</taxon>
        <taxon>Fabaceae</taxon>
        <taxon>Papilionoideae</taxon>
        <taxon>50 kb inversion clade</taxon>
        <taxon>NPAAA clade</taxon>
        <taxon>indigoferoid/millettioid clade</taxon>
        <taxon>Phaseoleae</taxon>
        <taxon>Cajanus</taxon>
    </lineage>
</organism>
<name>A0A151R824_CAJCA</name>
<keyword evidence="2" id="KW-1185">Reference proteome</keyword>